<dbReference type="EMBL" id="JAFIQS010000007">
    <property type="protein sequence ID" value="KAG5167617.1"/>
    <property type="molecule type" value="Genomic_DNA"/>
</dbReference>
<evidence type="ECO:0000256" key="5">
    <source>
        <dbReference type="ARBA" id="ARBA00022946"/>
    </source>
</evidence>
<keyword evidence="2" id="KW-0813">Transport</keyword>
<keyword evidence="5" id="KW-0809">Transit peptide</keyword>
<dbReference type="InterPro" id="IPR007863">
    <property type="entry name" value="Peptidase_M16_C"/>
</dbReference>
<evidence type="ECO:0000256" key="3">
    <source>
        <dbReference type="ARBA" id="ARBA00022660"/>
    </source>
</evidence>
<evidence type="ECO:0000256" key="7">
    <source>
        <dbReference type="ARBA" id="ARBA00023128"/>
    </source>
</evidence>
<evidence type="ECO:0000256" key="9">
    <source>
        <dbReference type="ARBA" id="ARBA00038146"/>
    </source>
</evidence>
<comment type="caution">
    <text evidence="13">The sequence shown here is derived from an EMBL/GenBank/DDBJ whole genome shotgun (WGS) entry which is preliminary data.</text>
</comment>
<evidence type="ECO:0000313" key="13">
    <source>
        <dbReference type="EMBL" id="KAG5167617.1"/>
    </source>
</evidence>
<dbReference type="SUPFAM" id="SSF63411">
    <property type="entry name" value="LuxS/MPP-like metallohydrolase"/>
    <property type="match status" value="2"/>
</dbReference>
<organism evidence="13">
    <name type="scientific">Psilocybe cubensis</name>
    <name type="common">Psychedelic mushroom</name>
    <name type="synonym">Stropharia cubensis</name>
    <dbReference type="NCBI Taxonomy" id="181762"/>
    <lineage>
        <taxon>Eukaryota</taxon>
        <taxon>Fungi</taxon>
        <taxon>Dikarya</taxon>
        <taxon>Basidiomycota</taxon>
        <taxon>Agaricomycotina</taxon>
        <taxon>Agaricomycetes</taxon>
        <taxon>Agaricomycetidae</taxon>
        <taxon>Agaricales</taxon>
        <taxon>Agaricineae</taxon>
        <taxon>Strophariaceae</taxon>
        <taxon>Psilocybe</taxon>
    </lineage>
</organism>
<evidence type="ECO:0000256" key="10">
    <source>
        <dbReference type="ARBA" id="ARBA00040751"/>
    </source>
</evidence>
<keyword evidence="7" id="KW-0496">Mitochondrion</keyword>
<proteinExistence type="inferred from homology"/>
<keyword evidence="6" id="KW-0249">Electron transport</keyword>
<dbReference type="InterPro" id="IPR050361">
    <property type="entry name" value="MPP/UQCRC_Complex"/>
</dbReference>
<dbReference type="PANTHER" id="PTHR11851">
    <property type="entry name" value="METALLOPROTEASE"/>
    <property type="match status" value="1"/>
</dbReference>
<comment type="similarity">
    <text evidence="9">Belongs to the peptidase M16 family. UQCRC2/QCR2 subfamily.</text>
</comment>
<gene>
    <name evidence="13" type="ORF">JR316_007968</name>
</gene>
<dbReference type="Pfam" id="PF00675">
    <property type="entry name" value="Peptidase_M16"/>
    <property type="match status" value="1"/>
</dbReference>
<dbReference type="PANTHER" id="PTHR11851:SF209">
    <property type="entry name" value="CYTOCHROME B-C1 COMPLEX SUBUNIT 2, MITOCHONDRIAL"/>
    <property type="match status" value="1"/>
</dbReference>
<feature type="domain" description="Peptidase M16 N-terminal" evidence="11">
    <location>
        <begin position="31"/>
        <end position="178"/>
    </location>
</feature>
<name>A0A8H7XV77_PSICU</name>
<evidence type="ECO:0000259" key="12">
    <source>
        <dbReference type="Pfam" id="PF05193"/>
    </source>
</evidence>
<dbReference type="Gene3D" id="3.30.830.10">
    <property type="entry name" value="Metalloenzyme, LuxS/M16 peptidase-like"/>
    <property type="match status" value="2"/>
</dbReference>
<keyword evidence="8" id="KW-0472">Membrane</keyword>
<evidence type="ECO:0000256" key="6">
    <source>
        <dbReference type="ARBA" id="ARBA00022982"/>
    </source>
</evidence>
<dbReference type="GO" id="GO:0046872">
    <property type="term" value="F:metal ion binding"/>
    <property type="evidence" value="ECO:0007669"/>
    <property type="project" value="InterPro"/>
</dbReference>
<protein>
    <recommendedName>
        <fullName evidence="10">Cytochrome b-c1 complex subunit 2, mitochondrial</fullName>
    </recommendedName>
</protein>
<evidence type="ECO:0000256" key="4">
    <source>
        <dbReference type="ARBA" id="ARBA00022792"/>
    </source>
</evidence>
<evidence type="ECO:0000259" key="11">
    <source>
        <dbReference type="Pfam" id="PF00675"/>
    </source>
</evidence>
<dbReference type="InterPro" id="IPR011765">
    <property type="entry name" value="Pept_M16_N"/>
</dbReference>
<dbReference type="Pfam" id="PF05193">
    <property type="entry name" value="Peptidase_M16_C"/>
    <property type="match status" value="1"/>
</dbReference>
<accession>A0A8H7XV77</accession>
<dbReference type="FunFam" id="3.30.830.10:FF:000039">
    <property type="entry name" value="Ubiquinol-cytochrome c reductase core subunit 2"/>
    <property type="match status" value="1"/>
</dbReference>
<comment type="subcellular location">
    <subcellularLocation>
        <location evidence="1">Mitochondrion inner membrane</location>
        <topology evidence="1">Peripheral membrane protein</topology>
        <orientation evidence="1">Matrix side</orientation>
    </subcellularLocation>
</comment>
<dbReference type="AlphaFoldDB" id="A0A8H7XV77"/>
<evidence type="ECO:0000256" key="1">
    <source>
        <dbReference type="ARBA" id="ARBA00004443"/>
    </source>
</evidence>
<evidence type="ECO:0000256" key="8">
    <source>
        <dbReference type="ARBA" id="ARBA00023136"/>
    </source>
</evidence>
<keyword evidence="4" id="KW-0999">Mitochondrion inner membrane</keyword>
<sequence>MLAARASTARNVQRITRSFATVVDTSGVKVAAVDHNQPTASVTVLVKAGSRFEPKEGVANALKNFAFKSTKARSAIGTVRESELYGGVLYSTLGREHLALTAEFLKADAAEYLSPYFVDVLTSFVTSAKFARHEFEEYVAPLVAAEAESATHDPATRAIEAAHQLAFRSGLGSSLFAPAHNHITVEDIKSYASAAFTKGNIAVIGTGIDQATLSNLVEKSLAKAAAGTSASSPATKYFGGETRLDGHGGPQTVFVGFGTTGAPSAELATLAAHLSTTPSVKWSQGISPISSLPKGTSVQPVYLPYSDASLFGLLVQGTTIEGVKEAGKAAVAALKAAAKGISADELKSAVSKAKFAAASAVDTREGLVTALGSKAFSGSEVSLESTLSSLDNVNVDAFSKATASLLSAKPTFVAIGDSHALPYADELGL</sequence>
<reference evidence="13" key="1">
    <citation type="submission" date="2021-02" db="EMBL/GenBank/DDBJ databases">
        <title>Psilocybe cubensis genome.</title>
        <authorList>
            <person name="Mckernan K.J."/>
            <person name="Crawford S."/>
            <person name="Trippe A."/>
            <person name="Kane L.T."/>
            <person name="Mclaughlin S."/>
        </authorList>
    </citation>
    <scope>NUCLEOTIDE SEQUENCE [LARGE SCALE GENOMIC DNA]</scope>
    <source>
        <strain evidence="13">MGC-MH-2018</strain>
    </source>
</reference>
<dbReference type="FunFam" id="3.30.830.10:FF:000021">
    <property type="entry name" value="Cytochrome b-c1 complex subunit 2"/>
    <property type="match status" value="1"/>
</dbReference>
<feature type="domain" description="Peptidase M16 C-terminal" evidence="12">
    <location>
        <begin position="183"/>
        <end position="351"/>
    </location>
</feature>
<evidence type="ECO:0000256" key="2">
    <source>
        <dbReference type="ARBA" id="ARBA00022448"/>
    </source>
</evidence>
<keyword evidence="3" id="KW-0679">Respiratory chain</keyword>
<dbReference type="InterPro" id="IPR011249">
    <property type="entry name" value="Metalloenz_LuxS/M16"/>
</dbReference>
<dbReference type="GO" id="GO:0005743">
    <property type="term" value="C:mitochondrial inner membrane"/>
    <property type="evidence" value="ECO:0007669"/>
    <property type="project" value="UniProtKB-SubCell"/>
</dbReference>